<organism evidence="2 3">
    <name type="scientific">Zoarces viviparus</name>
    <name type="common">Viviparous eelpout</name>
    <name type="synonym">Blennius viviparus</name>
    <dbReference type="NCBI Taxonomy" id="48416"/>
    <lineage>
        <taxon>Eukaryota</taxon>
        <taxon>Metazoa</taxon>
        <taxon>Chordata</taxon>
        <taxon>Craniata</taxon>
        <taxon>Vertebrata</taxon>
        <taxon>Euteleostomi</taxon>
        <taxon>Actinopterygii</taxon>
        <taxon>Neopterygii</taxon>
        <taxon>Teleostei</taxon>
        <taxon>Neoteleostei</taxon>
        <taxon>Acanthomorphata</taxon>
        <taxon>Eupercaria</taxon>
        <taxon>Perciformes</taxon>
        <taxon>Cottioidei</taxon>
        <taxon>Zoarcales</taxon>
        <taxon>Zoarcidae</taxon>
        <taxon>Zoarcinae</taxon>
        <taxon>Zoarces</taxon>
    </lineage>
</organism>
<dbReference type="Proteomes" id="UP001488805">
    <property type="component" value="Unassembled WGS sequence"/>
</dbReference>
<dbReference type="EMBL" id="JBCEZU010000221">
    <property type="protein sequence ID" value="KAK9522070.1"/>
    <property type="molecule type" value="Genomic_DNA"/>
</dbReference>
<reference evidence="2 3" key="1">
    <citation type="journal article" date="2024" name="Genome Biol. Evol.">
        <title>Chromosome-level genome assembly of the viviparous eelpout Zoarces viviparus.</title>
        <authorList>
            <person name="Fuhrmann N."/>
            <person name="Brasseur M.V."/>
            <person name="Bakowski C.E."/>
            <person name="Podsiadlowski L."/>
            <person name="Prost S."/>
            <person name="Krehenwinkel H."/>
            <person name="Mayer C."/>
        </authorList>
    </citation>
    <scope>NUCLEOTIDE SEQUENCE [LARGE SCALE GENOMIC DNA]</scope>
    <source>
        <strain evidence="2">NO-MEL_2022_Ind0_liver</strain>
    </source>
</reference>
<feature type="region of interest" description="Disordered" evidence="1">
    <location>
        <begin position="71"/>
        <end position="97"/>
    </location>
</feature>
<feature type="region of interest" description="Disordered" evidence="1">
    <location>
        <begin position="34"/>
        <end position="58"/>
    </location>
</feature>
<evidence type="ECO:0000256" key="1">
    <source>
        <dbReference type="SAM" id="MobiDB-lite"/>
    </source>
</evidence>
<comment type="caution">
    <text evidence="2">The sequence shown here is derived from an EMBL/GenBank/DDBJ whole genome shotgun (WGS) entry which is preliminary data.</text>
</comment>
<evidence type="ECO:0000313" key="2">
    <source>
        <dbReference type="EMBL" id="KAK9522070.1"/>
    </source>
</evidence>
<gene>
    <name evidence="2" type="ORF">VZT92_018560</name>
</gene>
<proteinExistence type="predicted"/>
<name>A0AAW1EIT9_ZOAVI</name>
<protein>
    <submittedName>
        <fullName evidence="2">Uncharacterized protein</fullName>
    </submittedName>
</protein>
<sequence>MFLYAETFMSEYKREHDSNLSARPPDCPVAVLPVPADTCPEQQSTAPPAPAQHHEPQNRCRDLRIQTVLKTHDRSSGAPTPLNTDWTDPPAPPPPTAALLEHICSTS</sequence>
<dbReference type="AlphaFoldDB" id="A0AAW1EIT9"/>
<accession>A0AAW1EIT9</accession>
<evidence type="ECO:0000313" key="3">
    <source>
        <dbReference type="Proteomes" id="UP001488805"/>
    </source>
</evidence>
<keyword evidence="3" id="KW-1185">Reference proteome</keyword>
<feature type="compositionally biased region" description="Polar residues" evidence="1">
    <location>
        <begin position="77"/>
        <end position="86"/>
    </location>
</feature>